<dbReference type="AlphaFoldDB" id="A0A0W8G1H8"/>
<evidence type="ECO:0000313" key="1">
    <source>
        <dbReference type="EMBL" id="KUG26992.1"/>
    </source>
</evidence>
<accession>A0A0W8G1H8</accession>
<gene>
    <name evidence="1" type="ORF">ASZ90_003174</name>
</gene>
<proteinExistence type="predicted"/>
<comment type="caution">
    <text evidence="1">The sequence shown here is derived from an EMBL/GenBank/DDBJ whole genome shotgun (WGS) entry which is preliminary data.</text>
</comment>
<organism evidence="1">
    <name type="scientific">hydrocarbon metagenome</name>
    <dbReference type="NCBI Taxonomy" id="938273"/>
    <lineage>
        <taxon>unclassified sequences</taxon>
        <taxon>metagenomes</taxon>
        <taxon>ecological metagenomes</taxon>
    </lineage>
</organism>
<sequence length="39" mass="4715">MIVIQNYISIFFTKNYVFAYISGSIRNKKNQKVQRKEMI</sequence>
<protein>
    <submittedName>
        <fullName evidence="1">Uncharacterized protein</fullName>
    </submittedName>
</protein>
<reference evidence="1" key="1">
    <citation type="journal article" date="2015" name="Proc. Natl. Acad. Sci. U.S.A.">
        <title>Networks of energetic and metabolic interactions define dynamics in microbial communities.</title>
        <authorList>
            <person name="Embree M."/>
            <person name="Liu J.K."/>
            <person name="Al-Bassam M.M."/>
            <person name="Zengler K."/>
        </authorList>
    </citation>
    <scope>NUCLEOTIDE SEQUENCE</scope>
</reference>
<name>A0A0W8G1H8_9ZZZZ</name>
<dbReference type="EMBL" id="LNQE01000378">
    <property type="protein sequence ID" value="KUG26992.1"/>
    <property type="molecule type" value="Genomic_DNA"/>
</dbReference>